<comment type="caution">
    <text evidence="2">The sequence shown here is derived from an EMBL/GenBank/DDBJ whole genome shotgun (WGS) entry which is preliminary data.</text>
</comment>
<dbReference type="EMBL" id="JACHJO010000011">
    <property type="protein sequence ID" value="MBB6121664.1"/>
    <property type="molecule type" value="Genomic_DNA"/>
</dbReference>
<keyword evidence="1" id="KW-0472">Membrane</keyword>
<sequence>MADTSFRQAADSVLWPLRSYLLLARTWMRAQAQYPVSLLLTALGTGLAAVSEILAVLVVFDHAGVLAGFTVAEGLLLAGTANLAFGCADLLMGAVERLGVHIRAGSLDTMLVRPVPPLVQLATDHFALRRLGKIVPAAVTTGAALHLCDIDWTLGKVLMLPVLLVSGTAVAASVWVAGACVQFFATDSRDAANSLTYGGQALTEYPLAIYAKEVVLAVTFAVPLAFVGWQPVLYLLDRPDPTGLPDALRLAPPLVALVSCAAAALLWRLGLRHYRSTGS</sequence>
<feature type="transmembrane region" description="Helical" evidence="1">
    <location>
        <begin position="38"/>
        <end position="60"/>
    </location>
</feature>
<name>A0A841ITM6_9ACTN</name>
<evidence type="ECO:0000313" key="3">
    <source>
        <dbReference type="Proteomes" id="UP000536604"/>
    </source>
</evidence>
<evidence type="ECO:0000313" key="2">
    <source>
        <dbReference type="EMBL" id="MBB6121664.1"/>
    </source>
</evidence>
<dbReference type="AlphaFoldDB" id="A0A841ITM6"/>
<evidence type="ECO:0000256" key="1">
    <source>
        <dbReference type="SAM" id="Phobius"/>
    </source>
</evidence>
<dbReference type="PANTHER" id="PTHR36833:SF1">
    <property type="entry name" value="INTEGRAL MEMBRANE TRANSPORT PROTEIN"/>
    <property type="match status" value="1"/>
</dbReference>
<gene>
    <name evidence="2" type="ORF">FHS13_003638</name>
</gene>
<keyword evidence="3" id="KW-1185">Reference proteome</keyword>
<dbReference type="InterPro" id="IPR010390">
    <property type="entry name" value="ABC-2_transporter-like"/>
</dbReference>
<dbReference type="Proteomes" id="UP000536604">
    <property type="component" value="Unassembled WGS sequence"/>
</dbReference>
<proteinExistence type="predicted"/>
<dbReference type="PANTHER" id="PTHR36833">
    <property type="entry name" value="SLR0610 PROTEIN-RELATED"/>
    <property type="match status" value="1"/>
</dbReference>
<dbReference type="Pfam" id="PF06182">
    <property type="entry name" value="ABC2_membrane_6"/>
    <property type="match status" value="1"/>
</dbReference>
<keyword evidence="1" id="KW-0812">Transmembrane</keyword>
<dbReference type="RefSeq" id="WP_343065074.1">
    <property type="nucleotide sequence ID" value="NZ_JACHJO010000011.1"/>
</dbReference>
<feature type="transmembrane region" description="Helical" evidence="1">
    <location>
        <begin position="214"/>
        <end position="236"/>
    </location>
</feature>
<accession>A0A841ITM6</accession>
<keyword evidence="1" id="KW-1133">Transmembrane helix</keyword>
<reference evidence="2 3" key="1">
    <citation type="submission" date="2020-08" db="EMBL/GenBank/DDBJ databases">
        <title>Genomic Encyclopedia of Type Strains, Phase III (KMG-III): the genomes of soil and plant-associated and newly described type strains.</title>
        <authorList>
            <person name="Whitman W."/>
        </authorList>
    </citation>
    <scope>NUCLEOTIDE SEQUENCE [LARGE SCALE GENOMIC DNA]</scope>
    <source>
        <strain evidence="2 3">CECT 8712</strain>
    </source>
</reference>
<feature type="transmembrane region" description="Helical" evidence="1">
    <location>
        <begin position="162"/>
        <end position="185"/>
    </location>
</feature>
<protein>
    <submittedName>
        <fullName evidence="2">ABC-2 type transport system permease protein</fullName>
    </submittedName>
</protein>
<organism evidence="2 3">
    <name type="scientific">Nocardiopsis algeriensis</name>
    <dbReference type="NCBI Taxonomy" id="1478215"/>
    <lineage>
        <taxon>Bacteria</taxon>
        <taxon>Bacillati</taxon>
        <taxon>Actinomycetota</taxon>
        <taxon>Actinomycetes</taxon>
        <taxon>Streptosporangiales</taxon>
        <taxon>Nocardiopsidaceae</taxon>
        <taxon>Nocardiopsis</taxon>
    </lineage>
</organism>
<feature type="transmembrane region" description="Helical" evidence="1">
    <location>
        <begin position="248"/>
        <end position="269"/>
    </location>
</feature>